<feature type="non-terminal residue" evidence="1">
    <location>
        <position position="57"/>
    </location>
</feature>
<dbReference type="Proteomes" id="UP000719766">
    <property type="component" value="Unassembled WGS sequence"/>
</dbReference>
<dbReference type="AlphaFoldDB" id="A0A9P7AME8"/>
<protein>
    <submittedName>
        <fullName evidence="1">Uncharacterized protein</fullName>
    </submittedName>
</protein>
<name>A0A9P7AME8_9AGAM</name>
<proteinExistence type="predicted"/>
<sequence>ILENAGMSQCNPVSTPMAPGITLQKATRPPTTDEVAIIASIPYHRTIGELNYAMRTT</sequence>
<keyword evidence="2" id="KW-1185">Reference proteome</keyword>
<reference evidence="1" key="1">
    <citation type="journal article" date="2020" name="New Phytol.">
        <title>Comparative genomics reveals dynamic genome evolution in host specialist ectomycorrhizal fungi.</title>
        <authorList>
            <person name="Lofgren L.A."/>
            <person name="Nguyen N.H."/>
            <person name="Vilgalys R."/>
            <person name="Ruytinx J."/>
            <person name="Liao H.L."/>
            <person name="Branco S."/>
            <person name="Kuo A."/>
            <person name="LaButti K."/>
            <person name="Lipzen A."/>
            <person name="Andreopoulos W."/>
            <person name="Pangilinan J."/>
            <person name="Riley R."/>
            <person name="Hundley H."/>
            <person name="Na H."/>
            <person name="Barry K."/>
            <person name="Grigoriev I.V."/>
            <person name="Stajich J.E."/>
            <person name="Kennedy P.G."/>
        </authorList>
    </citation>
    <scope>NUCLEOTIDE SEQUENCE</scope>
    <source>
        <strain evidence="1">S12</strain>
    </source>
</reference>
<evidence type="ECO:0000313" key="2">
    <source>
        <dbReference type="Proteomes" id="UP000719766"/>
    </source>
</evidence>
<dbReference type="EMBL" id="JABBWE010000036">
    <property type="protein sequence ID" value="KAG1792439.1"/>
    <property type="molecule type" value="Genomic_DNA"/>
</dbReference>
<gene>
    <name evidence="1" type="ORF">HD556DRAFT_1205018</name>
</gene>
<evidence type="ECO:0000313" key="1">
    <source>
        <dbReference type="EMBL" id="KAG1792439.1"/>
    </source>
</evidence>
<comment type="caution">
    <text evidence="1">The sequence shown here is derived from an EMBL/GenBank/DDBJ whole genome shotgun (WGS) entry which is preliminary data.</text>
</comment>
<feature type="non-terminal residue" evidence="1">
    <location>
        <position position="1"/>
    </location>
</feature>
<organism evidence="1 2">
    <name type="scientific">Suillus plorans</name>
    <dbReference type="NCBI Taxonomy" id="116603"/>
    <lineage>
        <taxon>Eukaryota</taxon>
        <taxon>Fungi</taxon>
        <taxon>Dikarya</taxon>
        <taxon>Basidiomycota</taxon>
        <taxon>Agaricomycotina</taxon>
        <taxon>Agaricomycetes</taxon>
        <taxon>Agaricomycetidae</taxon>
        <taxon>Boletales</taxon>
        <taxon>Suillineae</taxon>
        <taxon>Suillaceae</taxon>
        <taxon>Suillus</taxon>
    </lineage>
</organism>
<dbReference type="RefSeq" id="XP_041159052.1">
    <property type="nucleotide sequence ID" value="XM_041296452.1"/>
</dbReference>
<accession>A0A9P7AME8</accession>
<dbReference type="OrthoDB" id="1645289at2759"/>
<dbReference type="GeneID" id="64590216"/>